<dbReference type="AlphaFoldDB" id="A0A1H1S5A2"/>
<dbReference type="EMBL" id="LT629757">
    <property type="protein sequence ID" value="SDS43270.1"/>
    <property type="molecule type" value="Genomic_DNA"/>
</dbReference>
<dbReference type="Proteomes" id="UP000198859">
    <property type="component" value="Chromosome I"/>
</dbReference>
<evidence type="ECO:0000313" key="4">
    <source>
        <dbReference type="Proteomes" id="UP000198859"/>
    </source>
</evidence>
<gene>
    <name evidence="3" type="ORF">SAMN04488570_1869</name>
</gene>
<evidence type="ECO:0000256" key="1">
    <source>
        <dbReference type="SAM" id="Coils"/>
    </source>
</evidence>
<evidence type="ECO:0000256" key="2">
    <source>
        <dbReference type="SAM" id="MobiDB-lite"/>
    </source>
</evidence>
<keyword evidence="1" id="KW-0175">Coiled coil</keyword>
<sequence length="111" mass="12345">MSAGSPLDDRVPGASRLAWETELDRLELDLHRAERLLAASRSLEAPPEWIAPADRGPMPAYLLPRARELHARQQELMQRLAVSLEATMRRQEASERASSSLSPSVYVDLVG</sequence>
<accession>A0A1H1S5A2</accession>
<name>A0A1H1S5A2_9ACTN</name>
<protein>
    <submittedName>
        <fullName evidence="3">Uncharacterized protein</fullName>
    </submittedName>
</protein>
<keyword evidence="4" id="KW-1185">Reference proteome</keyword>
<dbReference type="STRING" id="642780.SAMN04488570_1869"/>
<evidence type="ECO:0000313" key="3">
    <source>
        <dbReference type="EMBL" id="SDS43270.1"/>
    </source>
</evidence>
<feature type="region of interest" description="Disordered" evidence="2">
    <location>
        <begin position="89"/>
        <end position="111"/>
    </location>
</feature>
<reference evidence="4" key="1">
    <citation type="submission" date="2016-10" db="EMBL/GenBank/DDBJ databases">
        <authorList>
            <person name="Varghese N."/>
            <person name="Submissions S."/>
        </authorList>
    </citation>
    <scope>NUCLEOTIDE SEQUENCE [LARGE SCALE GENOMIC DNA]</scope>
    <source>
        <strain evidence="4">DSM 22127</strain>
    </source>
</reference>
<dbReference type="RefSeq" id="WP_091728761.1">
    <property type="nucleotide sequence ID" value="NZ_LT629757.1"/>
</dbReference>
<dbReference type="OrthoDB" id="3789901at2"/>
<organism evidence="3 4">
    <name type="scientific">Nocardioides scoriae</name>
    <dbReference type="NCBI Taxonomy" id="642780"/>
    <lineage>
        <taxon>Bacteria</taxon>
        <taxon>Bacillati</taxon>
        <taxon>Actinomycetota</taxon>
        <taxon>Actinomycetes</taxon>
        <taxon>Propionibacteriales</taxon>
        <taxon>Nocardioidaceae</taxon>
        <taxon>Nocardioides</taxon>
    </lineage>
</organism>
<proteinExistence type="predicted"/>
<feature type="coiled-coil region" evidence="1">
    <location>
        <begin position="16"/>
        <end position="43"/>
    </location>
</feature>